<dbReference type="InterPro" id="IPR026002">
    <property type="entry name" value="ATC_hydrolase-like"/>
</dbReference>
<organism evidence="1 2">
    <name type="scientific">Hungatella hathewayi WAL-18680</name>
    <dbReference type="NCBI Taxonomy" id="742737"/>
    <lineage>
        <taxon>Bacteria</taxon>
        <taxon>Bacillati</taxon>
        <taxon>Bacillota</taxon>
        <taxon>Clostridia</taxon>
        <taxon>Lachnospirales</taxon>
        <taxon>Lachnospiraceae</taxon>
        <taxon>Hungatella</taxon>
    </lineage>
</organism>
<gene>
    <name evidence="1" type="ORF">HMPREF9473_01663</name>
</gene>
<dbReference type="AlphaFoldDB" id="G5IDQ8"/>
<proteinExistence type="predicted"/>
<protein>
    <recommendedName>
        <fullName evidence="3">L-2-amino-thiazoline-4-carboxylic acid hydrolase</fullName>
    </recommendedName>
</protein>
<keyword evidence="2" id="KW-1185">Reference proteome</keyword>
<dbReference type="Pfam" id="PF14196">
    <property type="entry name" value="ATC_hydrolase"/>
    <property type="match status" value="1"/>
</dbReference>
<dbReference type="EMBL" id="ADLN01000026">
    <property type="protein sequence ID" value="EHI60366.1"/>
    <property type="molecule type" value="Genomic_DNA"/>
</dbReference>
<accession>G5IDQ8</accession>
<dbReference type="PATRIC" id="fig|742737.3.peg.1684"/>
<evidence type="ECO:0000313" key="1">
    <source>
        <dbReference type="EMBL" id="EHI60366.1"/>
    </source>
</evidence>
<dbReference type="RefSeq" id="WP_006779646.1">
    <property type="nucleotide sequence ID" value="NZ_CP040506.1"/>
</dbReference>
<dbReference type="HOGENOM" id="CLU_123806_0_0_9"/>
<name>G5IDQ8_9FIRM</name>
<reference evidence="1 2" key="1">
    <citation type="submission" date="2011-08" db="EMBL/GenBank/DDBJ databases">
        <title>The Genome Sequence of Clostridium hathewayi WAL-18680.</title>
        <authorList>
            <consortium name="The Broad Institute Genome Sequencing Platform"/>
            <person name="Earl A."/>
            <person name="Ward D."/>
            <person name="Feldgarden M."/>
            <person name="Gevers D."/>
            <person name="Finegold S.M."/>
            <person name="Summanen P.H."/>
            <person name="Molitoris D.R."/>
            <person name="Song M."/>
            <person name="Daigneault M."/>
            <person name="Allen-Vercoe E."/>
            <person name="Young S.K."/>
            <person name="Zeng Q."/>
            <person name="Gargeya S."/>
            <person name="Fitzgerald M."/>
            <person name="Haas B."/>
            <person name="Abouelleil A."/>
            <person name="Alvarado L."/>
            <person name="Arachchi H.M."/>
            <person name="Berlin A."/>
            <person name="Brown A."/>
            <person name="Chapman S.B."/>
            <person name="Chen Z."/>
            <person name="Dunbar C."/>
            <person name="Freedman E."/>
            <person name="Gearin G."/>
            <person name="Gellesch M."/>
            <person name="Goldberg J."/>
            <person name="Griggs A."/>
            <person name="Gujja S."/>
            <person name="Heiman D."/>
            <person name="Howarth C."/>
            <person name="Larson L."/>
            <person name="Lui A."/>
            <person name="MacDonald P.J.P."/>
            <person name="Montmayeur A."/>
            <person name="Murphy C."/>
            <person name="Neiman D."/>
            <person name="Pearson M."/>
            <person name="Priest M."/>
            <person name="Roberts A."/>
            <person name="Saif S."/>
            <person name="Shea T."/>
            <person name="Shenoy N."/>
            <person name="Sisk P."/>
            <person name="Stolte C."/>
            <person name="Sykes S."/>
            <person name="Wortman J."/>
            <person name="Nusbaum C."/>
            <person name="Birren B."/>
        </authorList>
    </citation>
    <scope>NUCLEOTIDE SEQUENCE [LARGE SCALE GENOMIC DNA]</scope>
    <source>
        <strain evidence="1 2">WAL-18680</strain>
    </source>
</reference>
<sequence>MAIKNNENPVMETVAVNRSQIEHRATWMGLIYDEMKKEGLDAEGIIRRAIKRTGCIHGEGFRKQCADPADGSQFCQVFLGTEDNVGPQTFGMDHICSDRDNVSVEFHYCALVSAWKKLGFDDETCALLCDIAMDGDRGIAEAMGMTLDLTDTIAKGCETCKLHFYK</sequence>
<evidence type="ECO:0008006" key="3">
    <source>
        <dbReference type="Google" id="ProtNLM"/>
    </source>
</evidence>
<dbReference type="Proteomes" id="UP000005384">
    <property type="component" value="Unassembled WGS sequence"/>
</dbReference>
<dbReference type="OrthoDB" id="5454254at2"/>
<evidence type="ECO:0000313" key="2">
    <source>
        <dbReference type="Proteomes" id="UP000005384"/>
    </source>
</evidence>
<comment type="caution">
    <text evidence="1">The sequence shown here is derived from an EMBL/GenBank/DDBJ whole genome shotgun (WGS) entry which is preliminary data.</text>
</comment>